<dbReference type="Pfam" id="PF01833">
    <property type="entry name" value="TIG"/>
    <property type="match status" value="1"/>
</dbReference>
<dbReference type="RefSeq" id="WP_061833430.1">
    <property type="nucleotide sequence ID" value="NZ_LUKE01000001.1"/>
</dbReference>
<sequence length="814" mass="86514">MQKSGHGYWLLPFLLFLTLSCTQNSFFPIPWTTTPNPNLGPLAEPADFGFPVPNPEPTLPSGVDIYQPPSLETKDTGPLIAEMLRTAGADETFTLAGENFSSGMKFEIFSQTISSDRATQSVAPLYTNTRTASTTVPGGLPWAMYLVWPHDGDVRGKAFALNRTEGWWVGPKKAIAGQTISIFGRNLSYGNGTSTSYVYVKPANAEGSWVTPTTVNPYKVDFVVPNLAAGTYELWIHNGHGGRFGWSGPLTLNVLATSPWAGVESQTFNVKNAPYNAVGDGVTDDSVAIRNAIIAAGNSGAPATVYLPAGTYAVSESFFLPAKTRLLGAGRDVTSLKMTIPLPTENGFIKNIGSGIVIEGIEIDADGMIAANGEALIYMSVNDLKIINSRLKSRGGKVFEVGNGCNNILLDGVDFVGAGSFWASASQVFINNTTFRLTNDAESGVSLWGGREIALTNNDFSNFDETQADGHGIGRMFVSQGHFGSLRNAYFSGNASHNYAPRDCNFVDCNMGEQILFEFGGGEYKTAATAVGASSVTFASVTSDPTTTEGGLDITITSGKGLGQHRRVVSVAAGVVTVDRAWTIAPDASSKFLINAVSEKTVVYNNTFQGRTTHSTHDSASTAVNVFGSSVDAIVDKNTISRMRHGLMIVTHVSNMAGNGAPLYFSLTANNTITDGNNGIYTGMVYGYDSSLDWGAIGNVFRGNTINGMTNMGIAFDQWDSAGGNIDSHIFEKNVLTNVHYGLISALKVIWETGTFDSVPMNGTKLTGTVLRSNSISRGSAVQAGSIGFRTEAASTWINRATTFQGFNSGNTGP</sequence>
<feature type="domain" description="IPT/TIG" evidence="1">
    <location>
        <begin position="172"/>
        <end position="251"/>
    </location>
</feature>
<dbReference type="InterPro" id="IPR011050">
    <property type="entry name" value="Pectin_lyase_fold/virulence"/>
</dbReference>
<dbReference type="AlphaFoldDB" id="A0A150WNF3"/>
<dbReference type="OrthoDB" id="8428774at2"/>
<dbReference type="EMBL" id="LUKE01000001">
    <property type="protein sequence ID" value="KYG65886.1"/>
    <property type="molecule type" value="Genomic_DNA"/>
</dbReference>
<proteinExistence type="predicted"/>
<keyword evidence="4" id="KW-1185">Reference proteome</keyword>
<dbReference type="SUPFAM" id="SSF51126">
    <property type="entry name" value="Pectin lyase-like"/>
    <property type="match status" value="2"/>
</dbReference>
<name>A0A150WNF3_BDEBC</name>
<dbReference type="InterPro" id="IPR013783">
    <property type="entry name" value="Ig-like_fold"/>
</dbReference>
<dbReference type="Proteomes" id="UP000075320">
    <property type="component" value="Unassembled WGS sequence"/>
</dbReference>
<gene>
    <name evidence="3" type="ORF">AZI86_02090</name>
</gene>
<dbReference type="Gene3D" id="2.60.40.10">
    <property type="entry name" value="Immunoglobulins"/>
    <property type="match status" value="1"/>
</dbReference>
<evidence type="ECO:0000313" key="4">
    <source>
        <dbReference type="Proteomes" id="UP000075320"/>
    </source>
</evidence>
<dbReference type="PROSITE" id="PS51257">
    <property type="entry name" value="PROKAR_LIPOPROTEIN"/>
    <property type="match status" value="1"/>
</dbReference>
<comment type="caution">
    <text evidence="3">The sequence shown here is derived from an EMBL/GenBank/DDBJ whole genome shotgun (WGS) entry which is preliminary data.</text>
</comment>
<dbReference type="InterPro" id="IPR002909">
    <property type="entry name" value="IPT_dom"/>
</dbReference>
<reference evidence="3 4" key="1">
    <citation type="submission" date="2016-03" db="EMBL/GenBank/DDBJ databases">
        <authorList>
            <person name="Ploux O."/>
        </authorList>
    </citation>
    <scope>NUCLEOTIDE SEQUENCE [LARGE SCALE GENOMIC DNA]</scope>
    <source>
        <strain evidence="3 4">R0</strain>
    </source>
</reference>
<evidence type="ECO:0000259" key="1">
    <source>
        <dbReference type="Pfam" id="PF01833"/>
    </source>
</evidence>
<protein>
    <submittedName>
        <fullName evidence="3">Uncharacterized protein</fullName>
    </submittedName>
</protein>
<dbReference type="Pfam" id="PF12708">
    <property type="entry name" value="Pect-lyase_RHGA_epim"/>
    <property type="match status" value="1"/>
</dbReference>
<evidence type="ECO:0000313" key="3">
    <source>
        <dbReference type="EMBL" id="KYG65886.1"/>
    </source>
</evidence>
<organism evidence="3 4">
    <name type="scientific">Bdellovibrio bacteriovorus</name>
    <dbReference type="NCBI Taxonomy" id="959"/>
    <lineage>
        <taxon>Bacteria</taxon>
        <taxon>Pseudomonadati</taxon>
        <taxon>Bdellovibrionota</taxon>
        <taxon>Bdellovibrionia</taxon>
        <taxon>Bdellovibrionales</taxon>
        <taxon>Pseudobdellovibrionaceae</taxon>
        <taxon>Bdellovibrio</taxon>
    </lineage>
</organism>
<accession>A0A150WNF3</accession>
<dbReference type="InterPro" id="IPR024535">
    <property type="entry name" value="RHGA/B-epi-like_pectate_lyase"/>
</dbReference>
<evidence type="ECO:0000259" key="2">
    <source>
        <dbReference type="Pfam" id="PF12708"/>
    </source>
</evidence>
<feature type="domain" description="Rhamnogalacturonase A/B/Epimerase-like pectate lyase" evidence="2">
    <location>
        <begin position="269"/>
        <end position="464"/>
    </location>
</feature>
<dbReference type="Gene3D" id="2.160.20.10">
    <property type="entry name" value="Single-stranded right-handed beta-helix, Pectin lyase-like"/>
    <property type="match status" value="1"/>
</dbReference>
<dbReference type="InterPro" id="IPR012334">
    <property type="entry name" value="Pectin_lyas_fold"/>
</dbReference>